<proteinExistence type="predicted"/>
<evidence type="ECO:0000313" key="2">
    <source>
        <dbReference type="EMBL" id="MDC8771194.1"/>
    </source>
</evidence>
<accession>A0ABT5KCL7</accession>
<protein>
    <submittedName>
        <fullName evidence="2">GNAT family N-acetyltransferase</fullName>
    </submittedName>
</protein>
<dbReference type="PROSITE" id="PS51186">
    <property type="entry name" value="GNAT"/>
    <property type="match status" value="1"/>
</dbReference>
<dbReference type="SUPFAM" id="SSF55729">
    <property type="entry name" value="Acyl-CoA N-acyltransferases (Nat)"/>
    <property type="match status" value="1"/>
</dbReference>
<dbReference type="PANTHER" id="PTHR43792">
    <property type="entry name" value="GNAT FAMILY, PUTATIVE (AFU_ORTHOLOGUE AFUA_3G00765)-RELATED-RELATED"/>
    <property type="match status" value="1"/>
</dbReference>
<dbReference type="Gene3D" id="3.40.630.30">
    <property type="match status" value="1"/>
</dbReference>
<name>A0ABT5KCL7_9BURK</name>
<comment type="caution">
    <text evidence="2">The sequence shown here is derived from an EMBL/GenBank/DDBJ whole genome shotgun (WGS) entry which is preliminary data.</text>
</comment>
<dbReference type="InterPro" id="IPR051531">
    <property type="entry name" value="N-acetyltransferase"/>
</dbReference>
<evidence type="ECO:0000313" key="3">
    <source>
        <dbReference type="Proteomes" id="UP001221189"/>
    </source>
</evidence>
<dbReference type="InterPro" id="IPR016181">
    <property type="entry name" value="Acyl_CoA_acyltransferase"/>
</dbReference>
<dbReference type="InterPro" id="IPR000182">
    <property type="entry name" value="GNAT_dom"/>
</dbReference>
<reference evidence="2 3" key="1">
    <citation type="submission" date="2022-10" db="EMBL/GenBank/DDBJ databases">
        <title>Paucibacter sp. hw1 Genome sequencing.</title>
        <authorList>
            <person name="Park S."/>
        </authorList>
    </citation>
    <scope>NUCLEOTIDE SEQUENCE [LARGE SCALE GENOMIC DNA]</scope>
    <source>
        <strain evidence="3">hw1</strain>
    </source>
</reference>
<dbReference type="PANTHER" id="PTHR43792:SF1">
    <property type="entry name" value="N-ACETYLTRANSFERASE DOMAIN-CONTAINING PROTEIN"/>
    <property type="match status" value="1"/>
</dbReference>
<dbReference type="RefSeq" id="WP_273599522.1">
    <property type="nucleotide sequence ID" value="NZ_JAQQXT010000003.1"/>
</dbReference>
<evidence type="ECO:0000259" key="1">
    <source>
        <dbReference type="PROSITE" id="PS51186"/>
    </source>
</evidence>
<feature type="domain" description="N-acetyltransferase" evidence="1">
    <location>
        <begin position="21"/>
        <end position="181"/>
    </location>
</feature>
<keyword evidence="3" id="KW-1185">Reference proteome</keyword>
<sequence length="198" mass="22227">MTKTKVTQETMRMTVLTTARLRLEPICDEHLAGLFELNSDPEVMRYITGKADTLEDTQAMITRCKARWAEWGYSWWACIESASGALIGAGAIQHLGHDAVNPLEIGWRFRKDKWRQGFASEAARCMAGFAFDTLKPPCLLAVCHPDNLGSARVMQGLGMRYRGQEPWYKMDCAVYEISAEQWRAQAAAQTSSPPQPQP</sequence>
<dbReference type="Proteomes" id="UP001221189">
    <property type="component" value="Unassembled WGS sequence"/>
</dbReference>
<gene>
    <name evidence="2" type="ORF">PRZ03_06395</name>
</gene>
<organism evidence="2 3">
    <name type="scientific">Roseateles albus</name>
    <dbReference type="NCBI Taxonomy" id="2987525"/>
    <lineage>
        <taxon>Bacteria</taxon>
        <taxon>Pseudomonadati</taxon>
        <taxon>Pseudomonadota</taxon>
        <taxon>Betaproteobacteria</taxon>
        <taxon>Burkholderiales</taxon>
        <taxon>Sphaerotilaceae</taxon>
        <taxon>Roseateles</taxon>
    </lineage>
</organism>
<dbReference type="Pfam" id="PF13302">
    <property type="entry name" value="Acetyltransf_3"/>
    <property type="match status" value="1"/>
</dbReference>
<dbReference type="EMBL" id="JAQQXT010000003">
    <property type="protein sequence ID" value="MDC8771194.1"/>
    <property type="molecule type" value="Genomic_DNA"/>
</dbReference>